<dbReference type="EMBL" id="JAQMWT010000456">
    <property type="protein sequence ID" value="KAJ8601052.1"/>
    <property type="molecule type" value="Genomic_DNA"/>
</dbReference>
<name>A0AAD7UA05_9STRA</name>
<dbReference type="PANTHER" id="PTHR36978">
    <property type="entry name" value="P-LOOP CONTAINING NUCLEOTIDE TRIPHOSPHATE HYDROLASE"/>
    <property type="match status" value="1"/>
</dbReference>
<organism evidence="1 2">
    <name type="scientific">Chrysophaeum taylorii</name>
    <dbReference type="NCBI Taxonomy" id="2483200"/>
    <lineage>
        <taxon>Eukaryota</taxon>
        <taxon>Sar</taxon>
        <taxon>Stramenopiles</taxon>
        <taxon>Ochrophyta</taxon>
        <taxon>Pelagophyceae</taxon>
        <taxon>Pelagomonadales</taxon>
        <taxon>Pelagomonadaceae</taxon>
        <taxon>Chrysophaeum</taxon>
    </lineage>
</organism>
<dbReference type="PANTHER" id="PTHR36978:SF4">
    <property type="entry name" value="P-LOOP CONTAINING NUCLEOSIDE TRIPHOSPHATE HYDROLASE PROTEIN"/>
    <property type="match status" value="1"/>
</dbReference>
<sequence>MSLVLLFALLVVGREDRRRREDVRAASRRTIPELRRLMCGRTDEAREITFGVAVGSDREALTEELVRELLSSSGQNKAVIRDAEATRRLLGAAETQHFDFRVFGDADLVVAPIVGAFWQELLAAYPRARIALRTGSRNATTTTTTTKKARVEHCVHVSAPEARGLIAIYGSACPSEFQKLKIEELVANGILDHNGGRAWILAPSFPTYSNKKLVVCPGLGATATKSLGAALRRAGLERVAHYENSVVDRLVVAAEDERFDWGYFRAFDALLDTPIPGFWRELVMAFPNSKVVLTVRDDYRRDYSGILQHRRQLDVIDDYCHVRNKCEELCRRRRRGGQIDDFAAIDGAAKVAGDKHCRITSDDYDVRDFARVPALRLTGDPHARIDKVHKSRLPMYMSDCPSHVQATKSFRNINNHVVRILSPDRLLVMDITKGDGYALLCPFLLDILPDAKAARSVCRPDYPLFPSSKPPLQQQQQRRLYTPCVCATSNTSYS</sequence>
<keyword evidence="2" id="KW-1185">Reference proteome</keyword>
<dbReference type="InterPro" id="IPR040632">
    <property type="entry name" value="Sulfotransfer_4"/>
</dbReference>
<dbReference type="Proteomes" id="UP001230188">
    <property type="component" value="Unassembled WGS sequence"/>
</dbReference>
<reference evidence="1" key="1">
    <citation type="submission" date="2023-01" db="EMBL/GenBank/DDBJ databases">
        <title>Metagenome sequencing of chrysophaentin producing Chrysophaeum taylorii.</title>
        <authorList>
            <person name="Davison J."/>
            <person name="Bewley C."/>
        </authorList>
    </citation>
    <scope>NUCLEOTIDE SEQUENCE</scope>
    <source>
        <strain evidence="1">NIES-1699</strain>
    </source>
</reference>
<gene>
    <name evidence="1" type="ORF">CTAYLR_004509</name>
</gene>
<dbReference type="AlphaFoldDB" id="A0AAD7UA05"/>
<proteinExistence type="predicted"/>
<protein>
    <submittedName>
        <fullName evidence="1">Uncharacterized protein</fullName>
    </submittedName>
</protein>
<evidence type="ECO:0000313" key="2">
    <source>
        <dbReference type="Proteomes" id="UP001230188"/>
    </source>
</evidence>
<comment type="caution">
    <text evidence="1">The sequence shown here is derived from an EMBL/GenBank/DDBJ whole genome shotgun (WGS) entry which is preliminary data.</text>
</comment>
<dbReference type="Pfam" id="PF17784">
    <property type="entry name" value="Sulfotransfer_4"/>
    <property type="match status" value="1"/>
</dbReference>
<accession>A0AAD7UA05</accession>
<dbReference type="Gene3D" id="3.40.50.300">
    <property type="entry name" value="P-loop containing nucleotide triphosphate hydrolases"/>
    <property type="match status" value="1"/>
</dbReference>
<evidence type="ECO:0000313" key="1">
    <source>
        <dbReference type="EMBL" id="KAJ8601052.1"/>
    </source>
</evidence>
<dbReference type="InterPro" id="IPR027417">
    <property type="entry name" value="P-loop_NTPase"/>
</dbReference>